<dbReference type="SUPFAM" id="SSF53850">
    <property type="entry name" value="Periplasmic binding protein-like II"/>
    <property type="match status" value="1"/>
</dbReference>
<dbReference type="PIRSF" id="PIRSF002741">
    <property type="entry name" value="MppA"/>
    <property type="match status" value="1"/>
</dbReference>
<dbReference type="InterPro" id="IPR023765">
    <property type="entry name" value="SBP_5_CS"/>
</dbReference>
<organism evidence="6 7">
    <name type="scientific">Kibdelosporangium persicum</name>
    <dbReference type="NCBI Taxonomy" id="2698649"/>
    <lineage>
        <taxon>Bacteria</taxon>
        <taxon>Bacillati</taxon>
        <taxon>Actinomycetota</taxon>
        <taxon>Actinomycetes</taxon>
        <taxon>Pseudonocardiales</taxon>
        <taxon>Pseudonocardiaceae</taxon>
        <taxon>Kibdelosporangium</taxon>
    </lineage>
</organism>
<keyword evidence="7" id="KW-1185">Reference proteome</keyword>
<comment type="similarity">
    <text evidence="2">Belongs to the bacterial solute-binding protein 5 family.</text>
</comment>
<dbReference type="EMBL" id="JAAATY010000012">
    <property type="protein sequence ID" value="NRN66935.1"/>
    <property type="molecule type" value="Genomic_DNA"/>
</dbReference>
<accession>A0ABX2F7J6</accession>
<keyword evidence="3 4" id="KW-0732">Signal</keyword>
<dbReference type="Gene3D" id="3.40.190.10">
    <property type="entry name" value="Periplasmic binding protein-like II"/>
    <property type="match status" value="1"/>
</dbReference>
<dbReference type="InterPro" id="IPR000914">
    <property type="entry name" value="SBP_5_dom"/>
</dbReference>
<evidence type="ECO:0000313" key="7">
    <source>
        <dbReference type="Proteomes" id="UP000763557"/>
    </source>
</evidence>
<protein>
    <submittedName>
        <fullName evidence="6">Periplasmic substrate-binding component of ABC-type dipeptide/oligopeptide transport system</fullName>
    </submittedName>
</protein>
<dbReference type="PANTHER" id="PTHR30290">
    <property type="entry name" value="PERIPLASMIC BINDING COMPONENT OF ABC TRANSPORTER"/>
    <property type="match status" value="1"/>
</dbReference>
<dbReference type="InterPro" id="IPR030678">
    <property type="entry name" value="Peptide/Ni-bd"/>
</dbReference>
<evidence type="ECO:0000313" key="6">
    <source>
        <dbReference type="EMBL" id="NRN66935.1"/>
    </source>
</evidence>
<comment type="subcellular location">
    <subcellularLocation>
        <location evidence="1">Cell membrane</location>
        <topology evidence="1">Lipid-anchor</topology>
    </subcellularLocation>
</comment>
<dbReference type="PROSITE" id="PS51257">
    <property type="entry name" value="PROKAR_LIPOPROTEIN"/>
    <property type="match status" value="1"/>
</dbReference>
<gene>
    <name evidence="6" type="ORF">GC106_41680</name>
</gene>
<dbReference type="Gene3D" id="3.90.76.10">
    <property type="entry name" value="Dipeptide-binding Protein, Domain 1"/>
    <property type="match status" value="1"/>
</dbReference>
<sequence>MFLRRRLTVAVIGLTAITLAATACSQSPPAGGPVTDTLVVYSGQSGDYQQNLNPYSPSVNEGPGTIFEPLFFFNLTSRDAPPVPLLGTRYAWNGDGTELSITLRDNVKWSDGQPFTAKDVVFTFDMVRGNPSMNNTGFQGETTAVDDRTVTVRFPAPAYMEEPQVLGKLFIVPEHLWKSIPSPANDVIAKPVGTGPYVLEDFKPQAFTLKANPSYWGGEPAVKKVRYLSLSGNQAGADALQAGTIDWQTSPVPDVKNTERIYPGYRALVSNINQITLFSCSNTQLGCQGPQTDPAVRKAIYYAINRGQLNALAFQGTAGDISPGLALPDRDRDIVSGRLRERIAPANPEVGKSGQLLTGAGYAKGADGIYAKDGKPLALTVKVVAGWTDYITAVDTMAQQLQQAGIKLTPQQVSYNEWADARGRGQYELLIDSLTPGPAPDPFYVFSYFFSTATTAPVGQTANPNFSRFSDPAVDNALAELKKIAPSNQAARQPHYETIQTALESAMPCIPVLTNGTVNVYNAKEFTGWPSKEDMYAFPAVWQRPDQAQVFKRLKPAGA</sequence>
<evidence type="ECO:0000256" key="1">
    <source>
        <dbReference type="ARBA" id="ARBA00004193"/>
    </source>
</evidence>
<evidence type="ECO:0000259" key="5">
    <source>
        <dbReference type="Pfam" id="PF00496"/>
    </source>
</evidence>
<dbReference type="RefSeq" id="WP_173133843.1">
    <property type="nucleotide sequence ID" value="NZ_CBCSGW010000001.1"/>
</dbReference>
<dbReference type="Gene3D" id="3.10.105.10">
    <property type="entry name" value="Dipeptide-binding Protein, Domain 3"/>
    <property type="match status" value="1"/>
</dbReference>
<dbReference type="InterPro" id="IPR039424">
    <property type="entry name" value="SBP_5"/>
</dbReference>
<comment type="caution">
    <text evidence="6">The sequence shown here is derived from an EMBL/GenBank/DDBJ whole genome shotgun (WGS) entry which is preliminary data.</text>
</comment>
<dbReference type="Pfam" id="PF00496">
    <property type="entry name" value="SBP_bac_5"/>
    <property type="match status" value="1"/>
</dbReference>
<reference evidence="6 7" key="1">
    <citation type="submission" date="2020-01" db="EMBL/GenBank/DDBJ databases">
        <title>Kibdelosporangium persica a novel Actinomycetes from a hot desert in Iran.</title>
        <authorList>
            <person name="Safaei N."/>
            <person name="Zaburannyi N."/>
            <person name="Mueller R."/>
            <person name="Wink J."/>
        </authorList>
    </citation>
    <scope>NUCLEOTIDE SEQUENCE [LARGE SCALE GENOMIC DNA]</scope>
    <source>
        <strain evidence="6 7">4NS15</strain>
    </source>
</reference>
<dbReference type="PANTHER" id="PTHR30290:SF82">
    <property type="entry name" value="ABC-TYPE DIPEPTIDE_OLIGOPEPTIDE TRANSPORT SYSTEM, PERIPLASMIC COMPONENT"/>
    <property type="match status" value="1"/>
</dbReference>
<feature type="signal peptide" evidence="4">
    <location>
        <begin position="1"/>
        <end position="20"/>
    </location>
</feature>
<feature type="chain" id="PRO_5046600623" evidence="4">
    <location>
        <begin position="21"/>
        <end position="559"/>
    </location>
</feature>
<evidence type="ECO:0000256" key="4">
    <source>
        <dbReference type="SAM" id="SignalP"/>
    </source>
</evidence>
<feature type="domain" description="Solute-binding protein family 5" evidence="5">
    <location>
        <begin position="82"/>
        <end position="453"/>
    </location>
</feature>
<evidence type="ECO:0000256" key="2">
    <source>
        <dbReference type="ARBA" id="ARBA00005695"/>
    </source>
</evidence>
<dbReference type="PROSITE" id="PS01040">
    <property type="entry name" value="SBP_BACTERIAL_5"/>
    <property type="match status" value="1"/>
</dbReference>
<evidence type="ECO:0000256" key="3">
    <source>
        <dbReference type="ARBA" id="ARBA00022729"/>
    </source>
</evidence>
<dbReference type="CDD" id="cd08509">
    <property type="entry name" value="PBP2_TmCBP_oligosaccharides_like"/>
    <property type="match status" value="1"/>
</dbReference>
<dbReference type="Proteomes" id="UP000763557">
    <property type="component" value="Unassembled WGS sequence"/>
</dbReference>
<proteinExistence type="inferred from homology"/>
<name>A0ABX2F7J6_9PSEU</name>